<organism evidence="2 3">
    <name type="scientific">Zhenpiania hominis</name>
    <dbReference type="NCBI Taxonomy" id="2763644"/>
    <lineage>
        <taxon>Bacteria</taxon>
        <taxon>Bacillati</taxon>
        <taxon>Bacillota</taxon>
        <taxon>Clostridia</taxon>
        <taxon>Peptostreptococcales</taxon>
        <taxon>Anaerovoracaceae</taxon>
        <taxon>Zhenpiania</taxon>
    </lineage>
</organism>
<dbReference type="InterPro" id="IPR028098">
    <property type="entry name" value="Glyco_trans_4-like_N"/>
</dbReference>
<dbReference type="CDD" id="cd03794">
    <property type="entry name" value="GT4_WbuB-like"/>
    <property type="match status" value="1"/>
</dbReference>
<dbReference type="Gene3D" id="3.40.50.2000">
    <property type="entry name" value="Glycogen Phosphorylase B"/>
    <property type="match status" value="2"/>
</dbReference>
<dbReference type="RefSeq" id="WP_187303971.1">
    <property type="nucleotide sequence ID" value="NZ_CBCTQH010000023.1"/>
</dbReference>
<comment type="caution">
    <text evidence="2">The sequence shown here is derived from an EMBL/GenBank/DDBJ whole genome shotgun (WGS) entry which is preliminary data.</text>
</comment>
<dbReference type="Proteomes" id="UP000602647">
    <property type="component" value="Unassembled WGS sequence"/>
</dbReference>
<gene>
    <name evidence="2" type="ORF">H9L42_13675</name>
</gene>
<evidence type="ECO:0000313" key="3">
    <source>
        <dbReference type="Proteomes" id="UP000602647"/>
    </source>
</evidence>
<feature type="domain" description="Glycosyltransferase subfamily 4-like N-terminal" evidence="1">
    <location>
        <begin position="16"/>
        <end position="206"/>
    </location>
</feature>
<sequence>MNILILNHYAGSPEMGMEFRPYYFAREWIKMGHRVDIIAADYSHLRRKNPKVDHDFQEEVINGIHYHWLKTGTYEGNGVKRALTMFRFVSKIWIHAKKIVFQLQPDVVIASSTYPIDTYAGQKIRKVSGKKVKLIHEVHDMWPATLVELGGMSKKNPFVVLMQIGENSAYKHSDKVVSLPPLAKEYMIEHGMAPDKFVAIPNGIVLSDWENPKPVPQQHKMLLSELKKNRKYLVGYFGGHALSNALGVLLDCAEQINDPAVQFVLIGDGVEKKRLVEDASSRQLDNVSFLDPIDKRAIPSLCSYFDIIYMGAKSSPLYRFGLCMNKMFDSFMAGRPIVCAITTPNSPIEKYGCGIMVPSEDVKGIITAIKEIRNMTEEELVAMEKRAKKLAMEEYSYEVLAKRFESIFY</sequence>
<protein>
    <submittedName>
        <fullName evidence="2">Glycosyltransferase family 4 protein</fullName>
    </submittedName>
</protein>
<dbReference type="EMBL" id="JACRYT010000020">
    <property type="protein sequence ID" value="MBC6680873.1"/>
    <property type="molecule type" value="Genomic_DNA"/>
</dbReference>
<proteinExistence type="predicted"/>
<dbReference type="Pfam" id="PF13692">
    <property type="entry name" value="Glyco_trans_1_4"/>
    <property type="match status" value="1"/>
</dbReference>
<dbReference type="PANTHER" id="PTHR12526:SF622">
    <property type="entry name" value="GLYCOSYLTRANSFERASE (GROUP I)"/>
    <property type="match status" value="1"/>
</dbReference>
<evidence type="ECO:0000313" key="2">
    <source>
        <dbReference type="EMBL" id="MBC6680873.1"/>
    </source>
</evidence>
<reference evidence="2" key="1">
    <citation type="submission" date="2020-08" db="EMBL/GenBank/DDBJ databases">
        <title>Genome public.</title>
        <authorList>
            <person name="Liu C."/>
            <person name="Sun Q."/>
        </authorList>
    </citation>
    <scope>NUCLEOTIDE SEQUENCE</scope>
    <source>
        <strain evidence="2">BX12</strain>
    </source>
</reference>
<accession>A0A923NRU8</accession>
<keyword evidence="3" id="KW-1185">Reference proteome</keyword>
<evidence type="ECO:0000259" key="1">
    <source>
        <dbReference type="Pfam" id="PF13439"/>
    </source>
</evidence>
<dbReference type="SUPFAM" id="SSF53756">
    <property type="entry name" value="UDP-Glycosyltransferase/glycogen phosphorylase"/>
    <property type="match status" value="1"/>
</dbReference>
<dbReference type="Pfam" id="PF13439">
    <property type="entry name" value="Glyco_transf_4"/>
    <property type="match status" value="1"/>
</dbReference>
<dbReference type="PANTHER" id="PTHR12526">
    <property type="entry name" value="GLYCOSYLTRANSFERASE"/>
    <property type="match status" value="1"/>
</dbReference>
<name>A0A923NRU8_9FIRM</name>
<dbReference type="AlphaFoldDB" id="A0A923NRU8"/>